<protein>
    <submittedName>
        <fullName evidence="1">Uncharacterized protein</fullName>
    </submittedName>
</protein>
<comment type="caution">
    <text evidence="1">The sequence shown here is derived from an EMBL/GenBank/DDBJ whole genome shotgun (WGS) entry which is preliminary data.</text>
</comment>
<proteinExistence type="predicted"/>
<dbReference type="EMBL" id="CM055754">
    <property type="protein sequence ID" value="KAJ7990865.1"/>
    <property type="molecule type" value="Genomic_DNA"/>
</dbReference>
<name>A0ACC2FHL9_DALPE</name>
<sequence>MPDLTKPLLLLVCLVVTGECRTHGHRVRRWTGTLEAVKTGLESEKHGPSLAKKPPDVTKNRKLKSDQLLKVDDHDFTMRPAFGGPAIPVGVDVQVESLDSISEVDMDFTMTLYLRHYWKDERLAFASSTNKSMTFDGRLVKKIWVPDVFFVHSKRSFIHDTTTENIMLRVFPDGHVLYSLRVTVTAACNMDFSRFPLDTQTCSLELESYAYTDEDLMLYWKNGDESLSTDDRISLSQFLIQKFHTTSRLAFYSSTGWYNRLYINFTLRRHIFFFLLQTYFPATLMVMLSWVSFWIDRRAVPARVSLGITTVLTMSTIITGVNASMPRVSYIKAVDIYLWVSFVFVFLSVLEYAAVNYLSTVQDRRERKMRDEMRERARSQSLPCNCGMSQTRTMILDGTYSEADTNSLAGYTSGHMGPEEDVEMPREVMTEKQPPGEHMVVHLSVSSESTATKKKGIRALNIIQNTHTIDKYSRMLFPGSYILFNIIYWCSYCIGACTGVDSSIFLSFQVRWFRMTQQEFTESLEAALSWMKAVQKRLQINDNTQGPRAALEARLRETEKILESEHEGRVKMDMVLVAADVLLQDGDEETRNDTHVKLKDLKALWEETSTYAIHCHSRVEWVWLHWNEYLKAFEEFQMWLVCTRRTMEPEVELQLGVKEKLWQVSHQSVLLSDVQHKAQLLERLLDEAATLQDRVKDPSLDQKAQERMQGEYNSLRDMAVDRLSLLQKLAEEHQLYQSDVLKFQSWLSSKTEEFNHLTETEDTVENKHRALLVLHGSVVSEERTLQHLHANAEAVGANTSPQGSQLVVEELEELCVAWERLRQDLSDTEKALKSSLNSQDQYQNRCNRLGEDLGKLRTRLRDLNGDLEMAGEGEQTEEQVVGLWRNYTNVRDALLAEESQVENLTSQLKELFRFSQDSRRLSDDIVAVVKEYQSMKCRANKLCGESEIGVRQTLKDILHGFSQWNENVSQVQKASADVSEFSHIAMLVQEIETLLKQSRLLQERLSQLQVKRELLRLLFGPDRPENLQTKLSDAVSKREELHNQLLETKGRLEVLISQTKHFGDTHDSIRNKLTLLRDRLVSTDSLQPDILAKKSQLDQLLVIKKDLEDCEAQITALGAVVSNCPANKNQWQTLQREWEGFYKTVRVKVNEGDRGIAEHEGFHDSLLNVQKWLMVMRQKLESFRSTTGGWSVDNRRQEAERALGEFLEKDVQLHQTEMLGERVLERTSDAGCVHIKRDMKHLRESWEALHDLSLNLYRLLNAHSSSEDRVSDVQQGRGFAPVQSVPARELVLGEGGEGGDVTRGTGSGSRRPGSPEGSPAEVHGDGASRGSGSRRGRGKGTGAKMEQSRGDVVSMLRVCVEGESQGGVEDMDLSEHGEGLGIGQKRGGEAGSGRRAWVQEEEMGLGVEEVDSFVVWRGGYSEGQGSEGENGGRTRGAISGLSLGQRPQGGWDKLEESGSSWGAGSSGVTASGVIGSGSRSSQVEVLGEPGSSSSGRTVEWVDKQKSGEAAEALNVELGSGQGSGQRSGLGQGSRGSYGLGEMGERGGGGGQLRHRGTFTPIKINIEDSLVEGRALLSQQDSANTPSGWLHGSTEYIKAGSGVALRRADHMDRRREFEAWLQKENDTLSWILNTKGPLSTKELKIRQNKLKTLRSNVGWGQELFQVLLLSGAEDADMEEIRYRWMLYKSKLKDVGDLKDLLSVKQVAGAAVEEEHTEIAKQKTPGLLYRVCLVALPLWFLLLALLLFAFFLPWMDGGSTCSLSNNFARSFSVMLRYDGPPPT</sequence>
<evidence type="ECO:0000313" key="1">
    <source>
        <dbReference type="EMBL" id="KAJ7990865.1"/>
    </source>
</evidence>
<reference evidence="1" key="1">
    <citation type="submission" date="2021-05" db="EMBL/GenBank/DDBJ databases">
        <authorList>
            <person name="Pan Q."/>
            <person name="Jouanno E."/>
            <person name="Zahm M."/>
            <person name="Klopp C."/>
            <person name="Cabau C."/>
            <person name="Louis A."/>
            <person name="Berthelot C."/>
            <person name="Parey E."/>
            <person name="Roest Crollius H."/>
            <person name="Montfort J."/>
            <person name="Robinson-Rechavi M."/>
            <person name="Bouchez O."/>
            <person name="Lampietro C."/>
            <person name="Lopez Roques C."/>
            <person name="Donnadieu C."/>
            <person name="Postlethwait J."/>
            <person name="Bobe J."/>
            <person name="Dillon D."/>
            <person name="Chandos A."/>
            <person name="von Hippel F."/>
            <person name="Guiguen Y."/>
        </authorList>
    </citation>
    <scope>NUCLEOTIDE SEQUENCE</scope>
    <source>
        <strain evidence="1">YG-Jan2019</strain>
    </source>
</reference>
<keyword evidence="2" id="KW-1185">Reference proteome</keyword>
<accession>A0ACC2FHL9</accession>
<gene>
    <name evidence="1" type="ORF">DPEC_G00291340</name>
</gene>
<evidence type="ECO:0000313" key="2">
    <source>
        <dbReference type="Proteomes" id="UP001157502"/>
    </source>
</evidence>
<organism evidence="1 2">
    <name type="scientific">Dallia pectoralis</name>
    <name type="common">Alaska blackfish</name>
    <dbReference type="NCBI Taxonomy" id="75939"/>
    <lineage>
        <taxon>Eukaryota</taxon>
        <taxon>Metazoa</taxon>
        <taxon>Chordata</taxon>
        <taxon>Craniata</taxon>
        <taxon>Vertebrata</taxon>
        <taxon>Euteleostomi</taxon>
        <taxon>Actinopterygii</taxon>
        <taxon>Neopterygii</taxon>
        <taxon>Teleostei</taxon>
        <taxon>Protacanthopterygii</taxon>
        <taxon>Esociformes</taxon>
        <taxon>Umbridae</taxon>
        <taxon>Dallia</taxon>
    </lineage>
</organism>
<dbReference type="Proteomes" id="UP001157502">
    <property type="component" value="Chromosome 27"/>
</dbReference>